<dbReference type="Pfam" id="PF00155">
    <property type="entry name" value="Aminotran_1_2"/>
    <property type="match status" value="1"/>
</dbReference>
<keyword evidence="7" id="KW-0808">Transferase</keyword>
<dbReference type="GO" id="GO:0008483">
    <property type="term" value="F:transaminase activity"/>
    <property type="evidence" value="ECO:0007669"/>
    <property type="project" value="UniProtKB-KW"/>
</dbReference>
<keyword evidence="2" id="KW-0663">Pyridoxal phosphate</keyword>
<evidence type="ECO:0000256" key="4">
    <source>
        <dbReference type="ARBA" id="ARBA00023125"/>
    </source>
</evidence>
<dbReference type="InterPro" id="IPR000524">
    <property type="entry name" value="Tscrpt_reg_HTH_GntR"/>
</dbReference>
<dbReference type="InterPro" id="IPR015424">
    <property type="entry name" value="PyrdxlP-dep_Trfase"/>
</dbReference>
<dbReference type="PANTHER" id="PTHR46577">
    <property type="entry name" value="HTH-TYPE TRANSCRIPTIONAL REGULATORY PROTEIN GABR"/>
    <property type="match status" value="1"/>
</dbReference>
<dbReference type="SUPFAM" id="SSF46785">
    <property type="entry name" value="Winged helix' DNA-binding domain"/>
    <property type="match status" value="1"/>
</dbReference>
<dbReference type="Proteomes" id="UP000679284">
    <property type="component" value="Plasmid unnamed5"/>
</dbReference>
<dbReference type="Gene3D" id="1.10.10.10">
    <property type="entry name" value="Winged helix-like DNA-binding domain superfamily/Winged helix DNA-binding domain"/>
    <property type="match status" value="1"/>
</dbReference>
<dbReference type="InterPro" id="IPR051446">
    <property type="entry name" value="HTH_trans_reg/aminotransferase"/>
</dbReference>
<dbReference type="InterPro" id="IPR036390">
    <property type="entry name" value="WH_DNA-bd_sf"/>
</dbReference>
<geneLocation type="plasmid" evidence="7 8">
    <name>unnamed5</name>
</geneLocation>
<dbReference type="SUPFAM" id="SSF53383">
    <property type="entry name" value="PLP-dependent transferases"/>
    <property type="match status" value="1"/>
</dbReference>
<dbReference type="GO" id="GO:0003700">
    <property type="term" value="F:DNA-binding transcription factor activity"/>
    <property type="evidence" value="ECO:0007669"/>
    <property type="project" value="InterPro"/>
</dbReference>
<dbReference type="KEGG" id="fap:GR316_13535"/>
<gene>
    <name evidence="7" type="ORF">GR316_13535</name>
</gene>
<reference evidence="7" key="1">
    <citation type="submission" date="2020-01" db="EMBL/GenBank/DDBJ databases">
        <authorList>
            <person name="Yang Y."/>
            <person name="Kwon Y.M."/>
        </authorList>
    </citation>
    <scope>NUCLEOTIDE SEQUENCE</scope>
    <source>
        <strain evidence="7">PG104</strain>
        <plasmid evidence="7">unnamed5</plasmid>
    </source>
</reference>
<dbReference type="InterPro" id="IPR036388">
    <property type="entry name" value="WH-like_DNA-bd_sf"/>
</dbReference>
<dbReference type="GO" id="GO:0030170">
    <property type="term" value="F:pyridoxal phosphate binding"/>
    <property type="evidence" value="ECO:0007669"/>
    <property type="project" value="InterPro"/>
</dbReference>
<dbReference type="InterPro" id="IPR015422">
    <property type="entry name" value="PyrdxlP-dep_Trfase_small"/>
</dbReference>
<dbReference type="Gene3D" id="3.40.640.10">
    <property type="entry name" value="Type I PLP-dependent aspartate aminotransferase-like (Major domain)"/>
    <property type="match status" value="1"/>
</dbReference>
<dbReference type="InterPro" id="IPR015421">
    <property type="entry name" value="PyrdxlP-dep_Trfase_major"/>
</dbReference>
<dbReference type="InterPro" id="IPR004839">
    <property type="entry name" value="Aminotransferase_I/II_large"/>
</dbReference>
<keyword evidence="3" id="KW-0805">Transcription regulation</keyword>
<dbReference type="SMART" id="SM00345">
    <property type="entry name" value="HTH_GNTR"/>
    <property type="match status" value="1"/>
</dbReference>
<keyword evidence="5" id="KW-0804">Transcription</keyword>
<keyword evidence="8" id="KW-1185">Reference proteome</keyword>
<evidence type="ECO:0000256" key="2">
    <source>
        <dbReference type="ARBA" id="ARBA00022898"/>
    </source>
</evidence>
<keyword evidence="7" id="KW-0032">Aminotransferase</keyword>
<dbReference type="PROSITE" id="PS50949">
    <property type="entry name" value="HTH_GNTR"/>
    <property type="match status" value="1"/>
</dbReference>
<dbReference type="CDD" id="cd00609">
    <property type="entry name" value="AAT_like"/>
    <property type="match status" value="1"/>
</dbReference>
<name>A0A8J8MVY8_9RHOB</name>
<keyword evidence="7" id="KW-0614">Plasmid</keyword>
<dbReference type="Gene3D" id="3.90.1150.10">
    <property type="entry name" value="Aspartate Aminotransferase, domain 1"/>
    <property type="match status" value="1"/>
</dbReference>
<dbReference type="GO" id="GO:0003677">
    <property type="term" value="F:DNA binding"/>
    <property type="evidence" value="ECO:0007669"/>
    <property type="project" value="UniProtKB-KW"/>
</dbReference>
<dbReference type="AlphaFoldDB" id="A0A8J8MVY8"/>
<dbReference type="Pfam" id="PF00392">
    <property type="entry name" value="GntR"/>
    <property type="match status" value="1"/>
</dbReference>
<protein>
    <submittedName>
        <fullName evidence="7">Aminotransferase class I/II-fold pyridoxal phosphate-dependent enzyme</fullName>
    </submittedName>
</protein>
<dbReference type="EMBL" id="CP047294">
    <property type="protein sequence ID" value="QUS37402.1"/>
    <property type="molecule type" value="Genomic_DNA"/>
</dbReference>
<sequence length="459" mass="49891">MTNRTTQVMDAIRRKIAERALLAGERVPSIRILAAKMGVSPSTVVEAYDRLVADGVIRSRPGAGFYVADRAAFTSLRPPATDLERSVDPLWVSRQSLDAAPGVSKPGCGWMPPDWMPQAAIRRALRQISRSDNALLVDYGRSRGGQDLRHLLARQCAEEGLPVDPDMVLLTGSGSQTLDLICRLLLRPGDTVLVDDPCYFNFQALLRVLGVRIVSVPFTRDGPDLAAFAKALEIHRPRLYLTNSALHNPTGATLSAQTAHRLLLLAAEWNLTIVEDDTFAALEPDLSPRLAILDGLQRVIRIGSFSKTLSAAARCGYVIARPELVEALTDLQVATNFGGPSPITAEIVRITLADGSYRKHIAATRTRLARARRDASERLDRLGIVPWLMPRGGFYLWCQLPEGKDAQIVAKAALERGVVVAPGNVFSAAGTAGDFMRLNVSQVASPVFEHLAEILRTSG</sequence>
<dbReference type="PANTHER" id="PTHR46577:SF2">
    <property type="entry name" value="TRANSCRIPTIONAL REGULATORY PROTEIN"/>
    <property type="match status" value="1"/>
</dbReference>
<feature type="domain" description="HTH gntR-type" evidence="6">
    <location>
        <begin position="2"/>
        <end position="70"/>
    </location>
</feature>
<evidence type="ECO:0000259" key="6">
    <source>
        <dbReference type="PROSITE" id="PS50949"/>
    </source>
</evidence>
<comment type="similarity">
    <text evidence="1">In the C-terminal section; belongs to the class-I pyridoxal-phosphate-dependent aminotransferase family.</text>
</comment>
<accession>A0A8J8MVY8</accession>
<organism evidence="7 8">
    <name type="scientific">Falsirhodobacter algicola</name>
    <dbReference type="NCBI Taxonomy" id="2692330"/>
    <lineage>
        <taxon>Bacteria</taxon>
        <taxon>Pseudomonadati</taxon>
        <taxon>Pseudomonadota</taxon>
        <taxon>Alphaproteobacteria</taxon>
        <taxon>Rhodobacterales</taxon>
        <taxon>Paracoccaceae</taxon>
        <taxon>Falsirhodobacter</taxon>
    </lineage>
</organism>
<dbReference type="CDD" id="cd07377">
    <property type="entry name" value="WHTH_GntR"/>
    <property type="match status" value="1"/>
</dbReference>
<evidence type="ECO:0000313" key="8">
    <source>
        <dbReference type="Proteomes" id="UP000679284"/>
    </source>
</evidence>
<evidence type="ECO:0000313" key="7">
    <source>
        <dbReference type="EMBL" id="QUS37402.1"/>
    </source>
</evidence>
<evidence type="ECO:0000256" key="3">
    <source>
        <dbReference type="ARBA" id="ARBA00023015"/>
    </source>
</evidence>
<evidence type="ECO:0000256" key="1">
    <source>
        <dbReference type="ARBA" id="ARBA00005384"/>
    </source>
</evidence>
<proteinExistence type="inferred from homology"/>
<keyword evidence="4" id="KW-0238">DNA-binding</keyword>
<evidence type="ECO:0000256" key="5">
    <source>
        <dbReference type="ARBA" id="ARBA00023163"/>
    </source>
</evidence>